<sequence>MEAKCSMSVSCAISPILGRPGGLRTGGGPRSSSPGVDAASNCGGHLLRGRLTSSPGPNNVHFTSLHHCNAFQKMSSSVADQQAAVEGLLHRLVPQWESQITLHVFQGAKEQRGDMFVVETFNNSVSITGSSGVAVATGLYYYLKKFCNVHVSWSGSQTKTATGKPPLVPEPIVINLNGRFRYYQNVCTASYSTVWWNWTRWEQEIDWMALNGINLPLAFTGQEEIWKRTFLKLGVKQAEIDEFFSGPTFWHGKQRMGNFRGFGGPLPESWHVQQVQLQHRILKRMREFGMMPVLPAFAGHVPRAVEKLFPNTSMSRTCWQAFEERYAWNISFVQDSGKAVFTALTEVDPEAVWVMQGWLFINDPFYWTPQRAKALLRSVPQGRLLILDLSSERQPVYEKLSMFYGQPFIWNMLLNYGGVLGMYGSLNSVNEGPFNASKANDSTMVGTGLTPEGINQNDVMFEFMSENAWRSSPVNISEWIDNYALRRYGKENVNATSAWRHLAVRHCGYG</sequence>
<comment type="caution">
    <text evidence="5">The sequence shown here is derived from an EMBL/GenBank/DDBJ whole genome shotgun (WGS) entry which is preliminary data.</text>
</comment>
<dbReference type="AlphaFoldDB" id="A0A9J6ELA4"/>
<gene>
    <name evidence="5" type="ORF">HPB51_003127</name>
</gene>
<dbReference type="InterPro" id="IPR007781">
    <property type="entry name" value="NAGLU"/>
</dbReference>
<dbReference type="Gene3D" id="3.30.379.10">
    <property type="entry name" value="Chitobiase/beta-hexosaminidase domain 2-like"/>
    <property type="match status" value="1"/>
</dbReference>
<keyword evidence="1" id="KW-0378">Hydrolase</keyword>
<dbReference type="InterPro" id="IPR024240">
    <property type="entry name" value="NAGLU_N"/>
</dbReference>
<reference evidence="5" key="2">
    <citation type="submission" date="2021-09" db="EMBL/GenBank/DDBJ databases">
        <authorList>
            <person name="Jia N."/>
            <person name="Wang J."/>
            <person name="Shi W."/>
            <person name="Du L."/>
            <person name="Sun Y."/>
            <person name="Zhan W."/>
            <person name="Jiang J."/>
            <person name="Wang Q."/>
            <person name="Zhang B."/>
            <person name="Ji P."/>
            <person name="Sakyi L.B."/>
            <person name="Cui X."/>
            <person name="Yuan T."/>
            <person name="Jiang B."/>
            <person name="Yang W."/>
            <person name="Lam T.T.-Y."/>
            <person name="Chang Q."/>
            <person name="Ding S."/>
            <person name="Wang X."/>
            <person name="Zhu J."/>
            <person name="Ruan X."/>
            <person name="Zhao L."/>
            <person name="Wei J."/>
            <person name="Que T."/>
            <person name="Du C."/>
            <person name="Cheng J."/>
            <person name="Dai P."/>
            <person name="Han X."/>
            <person name="Huang E."/>
            <person name="Gao Y."/>
            <person name="Liu J."/>
            <person name="Shao H."/>
            <person name="Ye R."/>
            <person name="Li L."/>
            <person name="Wei W."/>
            <person name="Wang X."/>
            <person name="Wang C."/>
            <person name="Huo Q."/>
            <person name="Li W."/>
            <person name="Guo W."/>
            <person name="Chen H."/>
            <person name="Chen S."/>
            <person name="Zhou L."/>
            <person name="Zhou L."/>
            <person name="Ni X."/>
            <person name="Tian J."/>
            <person name="Zhou Y."/>
            <person name="Sheng Y."/>
            <person name="Liu T."/>
            <person name="Pan Y."/>
            <person name="Xia L."/>
            <person name="Li J."/>
            <person name="Zhao F."/>
            <person name="Cao W."/>
        </authorList>
    </citation>
    <scope>NUCLEOTIDE SEQUENCE</scope>
    <source>
        <strain evidence="5">Rmic-2018</strain>
        <tissue evidence="5">Larvae</tissue>
    </source>
</reference>
<protein>
    <recommendedName>
        <fullName evidence="7">Alpha-N-acetylglucosaminidase</fullName>
    </recommendedName>
</protein>
<dbReference type="Proteomes" id="UP000821866">
    <property type="component" value="Chromosome 11"/>
</dbReference>
<evidence type="ECO:0000313" key="6">
    <source>
        <dbReference type="Proteomes" id="UP000821866"/>
    </source>
</evidence>
<feature type="domain" description="Alpha-N-acetylglucosaminidase tim-barrel" evidence="3">
    <location>
        <begin position="327"/>
        <end position="470"/>
    </location>
</feature>
<feature type="domain" description="Alpha-N-acetylglucosaminidase N-terminal" evidence="4">
    <location>
        <begin position="83"/>
        <end position="160"/>
    </location>
</feature>
<dbReference type="GO" id="GO:0016787">
    <property type="term" value="F:hydrolase activity"/>
    <property type="evidence" value="ECO:0007669"/>
    <property type="project" value="UniProtKB-KW"/>
</dbReference>
<dbReference type="InterPro" id="IPR029018">
    <property type="entry name" value="Hex-like_dom2"/>
</dbReference>
<dbReference type="Gene3D" id="3.20.20.80">
    <property type="entry name" value="Glycosidases"/>
    <property type="match status" value="2"/>
</dbReference>
<dbReference type="VEuPathDB" id="VectorBase:LOC119180643"/>
<feature type="compositionally biased region" description="Gly residues" evidence="2">
    <location>
        <begin position="20"/>
        <end position="29"/>
    </location>
</feature>
<evidence type="ECO:0000259" key="3">
    <source>
        <dbReference type="Pfam" id="PF05089"/>
    </source>
</evidence>
<evidence type="ECO:0000259" key="4">
    <source>
        <dbReference type="Pfam" id="PF12971"/>
    </source>
</evidence>
<evidence type="ECO:0000313" key="5">
    <source>
        <dbReference type="EMBL" id="KAH8034840.1"/>
    </source>
</evidence>
<dbReference type="Pfam" id="PF05089">
    <property type="entry name" value="NAGLU"/>
    <property type="match status" value="2"/>
</dbReference>
<evidence type="ECO:0008006" key="7">
    <source>
        <dbReference type="Google" id="ProtNLM"/>
    </source>
</evidence>
<evidence type="ECO:0000256" key="2">
    <source>
        <dbReference type="SAM" id="MobiDB-lite"/>
    </source>
</evidence>
<accession>A0A9J6ELA4</accession>
<evidence type="ECO:0000256" key="1">
    <source>
        <dbReference type="ARBA" id="ARBA00022801"/>
    </source>
</evidence>
<proteinExistence type="predicted"/>
<dbReference type="InterPro" id="IPR024733">
    <property type="entry name" value="NAGLU_tim-barrel"/>
</dbReference>
<keyword evidence="6" id="KW-1185">Reference proteome</keyword>
<feature type="region of interest" description="Disordered" evidence="2">
    <location>
        <begin position="20"/>
        <end position="39"/>
    </location>
</feature>
<reference evidence="5" key="1">
    <citation type="journal article" date="2020" name="Cell">
        <title>Large-Scale Comparative Analyses of Tick Genomes Elucidate Their Genetic Diversity and Vector Capacities.</title>
        <authorList>
            <consortium name="Tick Genome and Microbiome Consortium (TIGMIC)"/>
            <person name="Jia N."/>
            <person name="Wang J."/>
            <person name="Shi W."/>
            <person name="Du L."/>
            <person name="Sun Y."/>
            <person name="Zhan W."/>
            <person name="Jiang J.F."/>
            <person name="Wang Q."/>
            <person name="Zhang B."/>
            <person name="Ji P."/>
            <person name="Bell-Sakyi L."/>
            <person name="Cui X.M."/>
            <person name="Yuan T.T."/>
            <person name="Jiang B.G."/>
            <person name="Yang W.F."/>
            <person name="Lam T.T."/>
            <person name="Chang Q.C."/>
            <person name="Ding S.J."/>
            <person name="Wang X.J."/>
            <person name="Zhu J.G."/>
            <person name="Ruan X.D."/>
            <person name="Zhao L."/>
            <person name="Wei J.T."/>
            <person name="Ye R.Z."/>
            <person name="Que T.C."/>
            <person name="Du C.H."/>
            <person name="Zhou Y.H."/>
            <person name="Cheng J.X."/>
            <person name="Dai P.F."/>
            <person name="Guo W.B."/>
            <person name="Han X.H."/>
            <person name="Huang E.J."/>
            <person name="Li L.F."/>
            <person name="Wei W."/>
            <person name="Gao Y.C."/>
            <person name="Liu J.Z."/>
            <person name="Shao H.Z."/>
            <person name="Wang X."/>
            <person name="Wang C.C."/>
            <person name="Yang T.C."/>
            <person name="Huo Q.B."/>
            <person name="Li W."/>
            <person name="Chen H.Y."/>
            <person name="Chen S.E."/>
            <person name="Zhou L.G."/>
            <person name="Ni X.B."/>
            <person name="Tian J.H."/>
            <person name="Sheng Y."/>
            <person name="Liu T."/>
            <person name="Pan Y.S."/>
            <person name="Xia L.Y."/>
            <person name="Li J."/>
            <person name="Zhao F."/>
            <person name="Cao W.C."/>
        </authorList>
    </citation>
    <scope>NUCLEOTIDE SEQUENCE</scope>
    <source>
        <strain evidence="5">Rmic-2018</strain>
    </source>
</reference>
<organism evidence="5 6">
    <name type="scientific">Rhipicephalus microplus</name>
    <name type="common">Cattle tick</name>
    <name type="synonym">Boophilus microplus</name>
    <dbReference type="NCBI Taxonomy" id="6941"/>
    <lineage>
        <taxon>Eukaryota</taxon>
        <taxon>Metazoa</taxon>
        <taxon>Ecdysozoa</taxon>
        <taxon>Arthropoda</taxon>
        <taxon>Chelicerata</taxon>
        <taxon>Arachnida</taxon>
        <taxon>Acari</taxon>
        <taxon>Parasitiformes</taxon>
        <taxon>Ixodida</taxon>
        <taxon>Ixodoidea</taxon>
        <taxon>Ixodidae</taxon>
        <taxon>Rhipicephalinae</taxon>
        <taxon>Rhipicephalus</taxon>
        <taxon>Boophilus</taxon>
    </lineage>
</organism>
<feature type="domain" description="Alpha-N-acetylglucosaminidase tim-barrel" evidence="3">
    <location>
        <begin position="181"/>
        <end position="325"/>
    </location>
</feature>
<dbReference type="PANTHER" id="PTHR12872">
    <property type="entry name" value="ALPHA-N-ACETYLGLUCOSAMINIDASE"/>
    <property type="match status" value="1"/>
</dbReference>
<name>A0A9J6ELA4_RHIMP</name>
<dbReference type="Pfam" id="PF12971">
    <property type="entry name" value="NAGLU_N"/>
    <property type="match status" value="1"/>
</dbReference>
<dbReference type="PANTHER" id="PTHR12872:SF1">
    <property type="entry name" value="ALPHA-N-ACETYLGLUCOSAMINIDASE"/>
    <property type="match status" value="1"/>
</dbReference>
<dbReference type="EMBL" id="JABSTU010000003">
    <property type="protein sequence ID" value="KAH8034840.1"/>
    <property type="molecule type" value="Genomic_DNA"/>
</dbReference>